<feature type="domain" description="C2H2-type" evidence="14">
    <location>
        <begin position="599"/>
        <end position="622"/>
    </location>
</feature>
<feature type="domain" description="C2H2-type" evidence="14">
    <location>
        <begin position="432"/>
        <end position="459"/>
    </location>
</feature>
<dbReference type="SMART" id="SM00349">
    <property type="entry name" value="KRAB"/>
    <property type="match status" value="1"/>
</dbReference>
<dbReference type="FunFam" id="3.30.160.60:FF:000562">
    <property type="entry name" value="Zinc finger protein 786"/>
    <property type="match status" value="3"/>
</dbReference>
<keyword evidence="7" id="KW-0862">Zinc</keyword>
<dbReference type="PROSITE" id="PS50805">
    <property type="entry name" value="KRAB"/>
    <property type="match status" value="1"/>
</dbReference>
<dbReference type="AlphaFoldDB" id="A0A286XDL1"/>
<evidence type="ECO:0000259" key="14">
    <source>
        <dbReference type="PROSITE" id="PS50157"/>
    </source>
</evidence>
<feature type="domain" description="C2H2-type" evidence="14">
    <location>
        <begin position="376"/>
        <end position="403"/>
    </location>
</feature>
<keyword evidence="4" id="KW-0479">Metal-binding</keyword>
<dbReference type="Bgee" id="ENSCPOG00000030087">
    <property type="expression patterns" value="Expressed in testis and 12 other cell types or tissues"/>
</dbReference>
<dbReference type="SMART" id="SM00355">
    <property type="entry name" value="ZnF_C2H2"/>
    <property type="match status" value="13"/>
</dbReference>
<reference evidence="16" key="3">
    <citation type="submission" date="2025-09" db="UniProtKB">
        <authorList>
            <consortium name="Ensembl"/>
        </authorList>
    </citation>
    <scope>IDENTIFICATION</scope>
    <source>
        <strain evidence="16">2N</strain>
    </source>
</reference>
<evidence type="ECO:0000256" key="10">
    <source>
        <dbReference type="ARBA" id="ARBA00023163"/>
    </source>
</evidence>
<keyword evidence="17" id="KW-1185">Reference proteome</keyword>
<dbReference type="GO" id="GO:0008270">
    <property type="term" value="F:zinc ion binding"/>
    <property type="evidence" value="ECO:0007669"/>
    <property type="project" value="UniProtKB-KW"/>
</dbReference>
<dbReference type="Ensembl" id="ENSCPOT00000048384.1">
    <property type="protein sequence ID" value="ENSCPOP00000023542.1"/>
    <property type="gene ID" value="ENSCPOG00000030087.1"/>
</dbReference>
<dbReference type="RefSeq" id="XP_003475339.2">
    <property type="nucleotide sequence ID" value="XM_003475291.5"/>
</dbReference>
<comment type="similarity">
    <text evidence="3">Belongs to the krueppel C2H2-type zinc-finger protein family.</text>
</comment>
<dbReference type="PROSITE" id="PS00028">
    <property type="entry name" value="ZINC_FINGER_C2H2_1"/>
    <property type="match status" value="12"/>
</dbReference>
<dbReference type="GO" id="GO:0000981">
    <property type="term" value="F:DNA-binding transcription factor activity, RNA polymerase II-specific"/>
    <property type="evidence" value="ECO:0007669"/>
    <property type="project" value="TreeGrafter"/>
</dbReference>
<keyword evidence="11" id="KW-0539">Nucleus</keyword>
<proteinExistence type="inferred from homology"/>
<feature type="domain" description="C2H2-type" evidence="14">
    <location>
        <begin position="488"/>
        <end position="515"/>
    </location>
</feature>
<dbReference type="PROSITE" id="PS50157">
    <property type="entry name" value="ZINC_FINGER_C2H2_2"/>
    <property type="match status" value="13"/>
</dbReference>
<comment type="subcellular location">
    <subcellularLocation>
        <location evidence="2">Nucleus</location>
    </subcellularLocation>
</comment>
<feature type="domain" description="C2H2-type" evidence="14">
    <location>
        <begin position="240"/>
        <end position="267"/>
    </location>
</feature>
<feature type="domain" description="C2H2-type" evidence="14">
    <location>
        <begin position="543"/>
        <end position="570"/>
    </location>
</feature>
<evidence type="ECO:0000256" key="3">
    <source>
        <dbReference type="ARBA" id="ARBA00006991"/>
    </source>
</evidence>
<dbReference type="InterPro" id="IPR036236">
    <property type="entry name" value="Znf_C2H2_sf"/>
</dbReference>
<evidence type="ECO:0000256" key="4">
    <source>
        <dbReference type="ARBA" id="ARBA00022723"/>
    </source>
</evidence>
<evidence type="ECO:0000256" key="2">
    <source>
        <dbReference type="ARBA" id="ARBA00004123"/>
    </source>
</evidence>
<feature type="domain" description="KRAB" evidence="15">
    <location>
        <begin position="9"/>
        <end position="80"/>
    </location>
</feature>
<keyword evidence="8" id="KW-0805">Transcription regulation</keyword>
<reference evidence="17" key="1">
    <citation type="journal article" date="2011" name="Nature">
        <title>A high-resolution map of human evolutionary constraint using 29 mammals.</title>
        <authorList>
            <person name="Lindblad-Toh K."/>
            <person name="Garber M."/>
            <person name="Zuk O."/>
            <person name="Lin M.F."/>
            <person name="Parker B.J."/>
            <person name="Washietl S."/>
            <person name="Kheradpour P."/>
            <person name="Ernst J."/>
            <person name="Jordan G."/>
            <person name="Mauceli E."/>
            <person name="Ward L.D."/>
            <person name="Lowe C.B."/>
            <person name="Holloway A.K."/>
            <person name="Clamp M."/>
            <person name="Gnerre S."/>
            <person name="Alfoldi J."/>
            <person name="Beal K."/>
            <person name="Chang J."/>
            <person name="Clawson H."/>
            <person name="Cuff J."/>
            <person name="Di Palma F."/>
            <person name="Fitzgerald S."/>
            <person name="Flicek P."/>
            <person name="Guttman M."/>
            <person name="Hubisz M.J."/>
            <person name="Jaffe D.B."/>
            <person name="Jungreis I."/>
            <person name="Kent W.J."/>
            <person name="Kostka D."/>
            <person name="Lara M."/>
            <person name="Martins A.L."/>
            <person name="Massingham T."/>
            <person name="Moltke I."/>
            <person name="Raney B.J."/>
            <person name="Rasmussen M.D."/>
            <person name="Robinson J."/>
            <person name="Stark A."/>
            <person name="Vilella A.J."/>
            <person name="Wen J."/>
            <person name="Xie X."/>
            <person name="Zody M.C."/>
            <person name="Baldwin J."/>
            <person name="Bloom T."/>
            <person name="Chin C.W."/>
            <person name="Heiman D."/>
            <person name="Nicol R."/>
            <person name="Nusbaum C."/>
            <person name="Young S."/>
            <person name="Wilkinson J."/>
            <person name="Worley K.C."/>
            <person name="Kovar C.L."/>
            <person name="Muzny D.M."/>
            <person name="Gibbs R.A."/>
            <person name="Cree A."/>
            <person name="Dihn H.H."/>
            <person name="Fowler G."/>
            <person name="Jhangiani S."/>
            <person name="Joshi V."/>
            <person name="Lee S."/>
            <person name="Lewis L.R."/>
            <person name="Nazareth L.V."/>
            <person name="Okwuonu G."/>
            <person name="Santibanez J."/>
            <person name="Warren W.C."/>
            <person name="Mardis E.R."/>
            <person name="Weinstock G.M."/>
            <person name="Wilson R.K."/>
            <person name="Delehaunty K."/>
            <person name="Dooling D."/>
            <person name="Fronik C."/>
            <person name="Fulton L."/>
            <person name="Fulton B."/>
            <person name="Graves T."/>
            <person name="Minx P."/>
            <person name="Sodergren E."/>
            <person name="Birney E."/>
            <person name="Margulies E.H."/>
            <person name="Herrero J."/>
            <person name="Green E.D."/>
            <person name="Haussler D."/>
            <person name="Siepel A."/>
            <person name="Goldman N."/>
            <person name="Pollard K.S."/>
            <person name="Pedersen J.S."/>
            <person name="Lander E.S."/>
            <person name="Kellis M."/>
        </authorList>
    </citation>
    <scope>NUCLEOTIDE SEQUENCE [LARGE SCALE GENOMIC DNA]</scope>
    <source>
        <strain evidence="17">2N</strain>
    </source>
</reference>
<feature type="domain" description="C2H2-type" evidence="14">
    <location>
        <begin position="460"/>
        <end position="487"/>
    </location>
</feature>
<dbReference type="FunFam" id="3.30.160.60:FF:000100">
    <property type="entry name" value="Zinc finger 45-like"/>
    <property type="match status" value="1"/>
</dbReference>
<dbReference type="InterPro" id="IPR013087">
    <property type="entry name" value="Znf_C2H2_type"/>
</dbReference>
<feature type="domain" description="C2H2-type" evidence="14">
    <location>
        <begin position="404"/>
        <end position="431"/>
    </location>
</feature>
<accession>A0A286XDL1</accession>
<sequence>MAAPTRLPLTFEDVAIYFLEEEWQDLEVWQKELYNDVMKTNYETFVSLGGALPKPELISWIEQGREPCRSWGESQHPGNVALSSADLHFDPIMEGHLFGVSGNLQTVKPRETKCHLQLGLLQSQSSSGSEFLGESPDPGLVSMKQKRQNTHVQAAVTNDSAQREGIPNHSALVLPGLGEAPSWKSTQHPCPACGESFWEKNHLVRHQKCHSKDRSPRDRAWQKFNKRAEAQPLQGTQGRFQCLECGQRFRLKRCLRRHMGTHMRKNPCQCPPCKLCAQQEQIRPGHKEENPSHSRKCGEDLAIQCALAEHTQLHAREPPFPCAQCGRSFRQQRQLQRHQQRHTEEKPFQCPQCTLSFRLQRALRAHAREHYGEQPFSCSECGRGFAHHCRLLEHLRVHSGERPFVCPECGKRFRLKGLLTMHQRTHSTRRPFSCPQCAKGFAHPSKLTEHLRVHSGERPFRCLECDRGFRLKGQLLSHQRLHTGERPFQCPECDKCYRVKADMKAHQLLHRGEMPFSCACGKGFAKQSKLTEHIRTHTGEKPFQCPTCNKRFRLKAQLLSHQGLHTGERPFRCPECDKNFRERGHMRRHQRIHRPERPFACDDCGKGFIYKSKLAEHIRVHAKACRAPSESDVKKRLSQLLAMIEADWS</sequence>
<evidence type="ECO:0000256" key="1">
    <source>
        <dbReference type="ARBA" id="ARBA00003767"/>
    </source>
</evidence>
<evidence type="ECO:0000256" key="5">
    <source>
        <dbReference type="ARBA" id="ARBA00022737"/>
    </source>
</evidence>
<name>A0A286XDL1_CAVPO</name>
<dbReference type="FunFam" id="3.30.160.60:FF:001892">
    <property type="entry name" value="Zinc finger protein 786"/>
    <property type="match status" value="1"/>
</dbReference>
<dbReference type="CTD" id="136051"/>
<dbReference type="EMBL" id="AAKN02015288">
    <property type="status" value="NOT_ANNOTATED_CDS"/>
    <property type="molecule type" value="Genomic_DNA"/>
</dbReference>
<evidence type="ECO:0000313" key="17">
    <source>
        <dbReference type="Proteomes" id="UP000005447"/>
    </source>
</evidence>
<keyword evidence="9" id="KW-0238">DNA-binding</keyword>
<evidence type="ECO:0000256" key="11">
    <source>
        <dbReference type="ARBA" id="ARBA00023242"/>
    </source>
</evidence>
<dbReference type="SUPFAM" id="SSF109640">
    <property type="entry name" value="KRAB domain (Kruppel-associated box)"/>
    <property type="match status" value="1"/>
</dbReference>
<dbReference type="VEuPathDB" id="HostDB:ENSCPOG00000030087"/>
<feature type="domain" description="C2H2-type" evidence="14">
    <location>
        <begin position="320"/>
        <end position="347"/>
    </location>
</feature>
<dbReference type="GO" id="GO:0000977">
    <property type="term" value="F:RNA polymerase II transcription regulatory region sequence-specific DNA binding"/>
    <property type="evidence" value="ECO:0007669"/>
    <property type="project" value="TreeGrafter"/>
</dbReference>
<evidence type="ECO:0000313" key="16">
    <source>
        <dbReference type="Ensembl" id="ENSCPOP00000023542.1"/>
    </source>
</evidence>
<feature type="domain" description="C2H2-type" evidence="14">
    <location>
        <begin position="188"/>
        <end position="215"/>
    </location>
</feature>
<dbReference type="GO" id="GO:0005634">
    <property type="term" value="C:nucleus"/>
    <property type="evidence" value="ECO:0007669"/>
    <property type="project" value="UniProtKB-SubCell"/>
</dbReference>
<evidence type="ECO:0000256" key="9">
    <source>
        <dbReference type="ARBA" id="ARBA00023125"/>
    </source>
</evidence>
<feature type="domain" description="C2H2-type" evidence="14">
    <location>
        <begin position="348"/>
        <end position="375"/>
    </location>
</feature>
<dbReference type="OMA" id="TKSCRAP"/>
<dbReference type="Gene3D" id="6.10.140.140">
    <property type="match status" value="1"/>
</dbReference>
<dbReference type="Proteomes" id="UP000005447">
    <property type="component" value="Unassembled WGS sequence"/>
</dbReference>
<gene>
    <name evidence="16" type="primary">ZNF786</name>
</gene>
<dbReference type="PANTHER" id="PTHR24381">
    <property type="entry name" value="ZINC FINGER PROTEIN"/>
    <property type="match status" value="1"/>
</dbReference>
<dbReference type="STRING" id="10141.ENSCPOP00000023542"/>
<protein>
    <recommendedName>
        <fullName evidence="12">Zinc finger protein 786</fullName>
    </recommendedName>
</protein>
<dbReference type="KEGG" id="cpoc:100717583"/>
<feature type="domain" description="C2H2-type" evidence="14">
    <location>
        <begin position="516"/>
        <end position="542"/>
    </location>
</feature>
<dbReference type="Gene3D" id="3.30.160.60">
    <property type="entry name" value="Classic Zinc Finger"/>
    <property type="match status" value="13"/>
</dbReference>
<comment type="function">
    <text evidence="1">May be involved in transcriptional regulation.</text>
</comment>
<feature type="domain" description="C2H2-type" evidence="14">
    <location>
        <begin position="571"/>
        <end position="598"/>
    </location>
</feature>
<dbReference type="GeneTree" id="ENSGT00940000162604"/>
<dbReference type="InterPro" id="IPR036051">
    <property type="entry name" value="KRAB_dom_sf"/>
</dbReference>
<dbReference type="FunFam" id="3.30.160.60:FF:001385">
    <property type="entry name" value="zinc finger protein 774"/>
    <property type="match status" value="1"/>
</dbReference>
<keyword evidence="5" id="KW-0677">Repeat</keyword>
<dbReference type="InParanoid" id="A0A286XDL1"/>
<evidence type="ECO:0000256" key="6">
    <source>
        <dbReference type="ARBA" id="ARBA00022771"/>
    </source>
</evidence>
<dbReference type="FunCoup" id="A0A286XDL1">
    <property type="interactions" value="732"/>
</dbReference>
<evidence type="ECO:0000256" key="13">
    <source>
        <dbReference type="PROSITE-ProRule" id="PRU00042"/>
    </source>
</evidence>
<dbReference type="GeneID" id="100717583"/>
<reference evidence="16" key="2">
    <citation type="submission" date="2025-08" db="UniProtKB">
        <authorList>
            <consortium name="Ensembl"/>
        </authorList>
    </citation>
    <scope>IDENTIFICATION</scope>
    <source>
        <strain evidence="16">2N</strain>
    </source>
</reference>
<evidence type="ECO:0000259" key="15">
    <source>
        <dbReference type="PROSITE" id="PS50805"/>
    </source>
</evidence>
<dbReference type="OrthoDB" id="4748970at2759"/>
<dbReference type="Pfam" id="PF01352">
    <property type="entry name" value="KRAB"/>
    <property type="match status" value="1"/>
</dbReference>
<dbReference type="SUPFAM" id="SSF57667">
    <property type="entry name" value="beta-beta-alpha zinc fingers"/>
    <property type="match status" value="8"/>
</dbReference>
<dbReference type="InterPro" id="IPR001909">
    <property type="entry name" value="KRAB"/>
</dbReference>
<dbReference type="CDD" id="cd07765">
    <property type="entry name" value="KRAB_A-box"/>
    <property type="match status" value="1"/>
</dbReference>
<keyword evidence="10" id="KW-0804">Transcription</keyword>
<evidence type="ECO:0000256" key="8">
    <source>
        <dbReference type="ARBA" id="ARBA00023015"/>
    </source>
</evidence>
<dbReference type="Pfam" id="PF00096">
    <property type="entry name" value="zf-C2H2"/>
    <property type="match status" value="11"/>
</dbReference>
<dbReference type="FunFam" id="3.30.160.60:FF:002343">
    <property type="entry name" value="Zinc finger protein 33A"/>
    <property type="match status" value="2"/>
</dbReference>
<dbReference type="FunFam" id="3.30.160.60:FF:000151">
    <property type="entry name" value="Zinc finger and SCAN domain-containing 21"/>
    <property type="match status" value="3"/>
</dbReference>
<keyword evidence="6 13" id="KW-0863">Zinc-finger</keyword>
<evidence type="ECO:0000256" key="7">
    <source>
        <dbReference type="ARBA" id="ARBA00022833"/>
    </source>
</evidence>
<organism evidence="16 17">
    <name type="scientific">Cavia porcellus</name>
    <name type="common">Guinea pig</name>
    <dbReference type="NCBI Taxonomy" id="10141"/>
    <lineage>
        <taxon>Eukaryota</taxon>
        <taxon>Metazoa</taxon>
        <taxon>Chordata</taxon>
        <taxon>Craniata</taxon>
        <taxon>Vertebrata</taxon>
        <taxon>Euteleostomi</taxon>
        <taxon>Mammalia</taxon>
        <taxon>Eutheria</taxon>
        <taxon>Euarchontoglires</taxon>
        <taxon>Glires</taxon>
        <taxon>Rodentia</taxon>
        <taxon>Hystricomorpha</taxon>
        <taxon>Caviidae</taxon>
        <taxon>Cavia</taxon>
    </lineage>
</organism>
<dbReference type="PANTHER" id="PTHR24381:SF438">
    <property type="entry name" value="ZINC FINGER PROTEIN 425"/>
    <property type="match status" value="1"/>
</dbReference>
<evidence type="ECO:0000256" key="12">
    <source>
        <dbReference type="ARBA" id="ARBA00069085"/>
    </source>
</evidence>